<sequence length="77" mass="8670">MTTDAPEFATETATPIATLEAPWSREISLSAIDHESGLRMLKMRIKEGRARFTIIDLDEKTARELARLLGEWAGPER</sequence>
<evidence type="ECO:0000313" key="1">
    <source>
        <dbReference type="EMBL" id="OAN43747.1"/>
    </source>
</evidence>
<dbReference type="RefSeq" id="WP_068504854.1">
    <property type="nucleotide sequence ID" value="NZ_LWQU01000207.1"/>
</dbReference>
<accession>A0A178M694</accession>
<reference evidence="1 2" key="1">
    <citation type="submission" date="2016-04" db="EMBL/GenBank/DDBJ databases">
        <title>Draft genome sequence of freshwater magnetotactic bacteria Magnetospirillum marisnigri SP-1 and Magnetospirillum moscoviense BB-1.</title>
        <authorList>
            <person name="Koziaeva V."/>
            <person name="Dziuba M.V."/>
            <person name="Ivanov T.M."/>
            <person name="Kuznetsov B."/>
            <person name="Grouzdev D.S."/>
        </authorList>
    </citation>
    <scope>NUCLEOTIDE SEQUENCE [LARGE SCALE GENOMIC DNA]</scope>
    <source>
        <strain evidence="1 2">BB-1</strain>
    </source>
</reference>
<dbReference type="Pfam" id="PF22295">
    <property type="entry name" value="DUF6967"/>
    <property type="match status" value="1"/>
</dbReference>
<comment type="caution">
    <text evidence="1">The sequence shown here is derived from an EMBL/GenBank/DDBJ whole genome shotgun (WGS) entry which is preliminary data.</text>
</comment>
<evidence type="ECO:0000313" key="2">
    <source>
        <dbReference type="Proteomes" id="UP000078543"/>
    </source>
</evidence>
<dbReference type="InterPro" id="IPR054240">
    <property type="entry name" value="DUF6967"/>
</dbReference>
<keyword evidence="2" id="KW-1185">Reference proteome</keyword>
<dbReference type="Proteomes" id="UP000078543">
    <property type="component" value="Unassembled WGS sequence"/>
</dbReference>
<gene>
    <name evidence="1" type="ORF">A6A05_05230</name>
</gene>
<dbReference type="STRING" id="1437059.A6A05_05230"/>
<organism evidence="1 2">
    <name type="scientific">Magnetospirillum moscoviense</name>
    <dbReference type="NCBI Taxonomy" id="1437059"/>
    <lineage>
        <taxon>Bacteria</taxon>
        <taxon>Pseudomonadati</taxon>
        <taxon>Pseudomonadota</taxon>
        <taxon>Alphaproteobacteria</taxon>
        <taxon>Rhodospirillales</taxon>
        <taxon>Rhodospirillaceae</taxon>
        <taxon>Magnetospirillum</taxon>
    </lineage>
</organism>
<protein>
    <submittedName>
        <fullName evidence="1">Uncharacterized protein</fullName>
    </submittedName>
</protein>
<dbReference type="OrthoDB" id="7361181at2"/>
<dbReference type="EMBL" id="LWQU01000207">
    <property type="protein sequence ID" value="OAN43747.1"/>
    <property type="molecule type" value="Genomic_DNA"/>
</dbReference>
<proteinExistence type="predicted"/>
<dbReference type="AlphaFoldDB" id="A0A178M694"/>
<name>A0A178M694_9PROT</name>